<dbReference type="EMBL" id="JYDU01000015">
    <property type="protein sequence ID" value="KRX99300.1"/>
    <property type="molecule type" value="Genomic_DNA"/>
</dbReference>
<evidence type="ECO:0000313" key="1">
    <source>
        <dbReference type="EMBL" id="KRX99300.1"/>
    </source>
</evidence>
<organism evidence="1 2">
    <name type="scientific">Trichinella pseudospiralis</name>
    <name type="common">Parasitic roundworm</name>
    <dbReference type="NCBI Taxonomy" id="6337"/>
    <lineage>
        <taxon>Eukaryota</taxon>
        <taxon>Metazoa</taxon>
        <taxon>Ecdysozoa</taxon>
        <taxon>Nematoda</taxon>
        <taxon>Enoplea</taxon>
        <taxon>Dorylaimia</taxon>
        <taxon>Trichinellida</taxon>
        <taxon>Trichinellidae</taxon>
        <taxon>Trichinella</taxon>
    </lineage>
</organism>
<accession>A0A0V0YG29</accession>
<sequence>MYFGWCGTRYYILLMEAKKICFCVFVSITDAVIRCSDDVTGRTAEDSYSMTFGSRFRVSMRMPFHYDNPKLLRYMNLVFFRYDSVKLVHSLNQISWKLNAGDVMSVELEPAMQKGVTLVTPRYTAAVILRFLSNTLMVNMLSQSNLFSYYFM</sequence>
<comment type="caution">
    <text evidence="1">The sequence shown here is derived from an EMBL/GenBank/DDBJ whole genome shotgun (WGS) entry which is preliminary data.</text>
</comment>
<reference evidence="1 2" key="1">
    <citation type="submission" date="2015-01" db="EMBL/GenBank/DDBJ databases">
        <title>Evolution of Trichinella species and genotypes.</title>
        <authorList>
            <person name="Korhonen P.K."/>
            <person name="Edoardo P."/>
            <person name="Giuseppe L.R."/>
            <person name="Gasser R.B."/>
        </authorList>
    </citation>
    <scope>NUCLEOTIDE SEQUENCE [LARGE SCALE GENOMIC DNA]</scope>
    <source>
        <strain evidence="1">ISS141</strain>
    </source>
</reference>
<evidence type="ECO:0000313" key="2">
    <source>
        <dbReference type="Proteomes" id="UP000054815"/>
    </source>
</evidence>
<proteinExistence type="predicted"/>
<dbReference type="Proteomes" id="UP000054815">
    <property type="component" value="Unassembled WGS sequence"/>
</dbReference>
<dbReference type="AlphaFoldDB" id="A0A0V0YG29"/>
<gene>
    <name evidence="1" type="ORF">T4E_11696</name>
</gene>
<name>A0A0V0YG29_TRIPS</name>
<protein>
    <submittedName>
        <fullName evidence="1">Uncharacterized protein</fullName>
    </submittedName>
</protein>